<evidence type="ECO:0000313" key="1">
    <source>
        <dbReference type="EMBL" id="GAX19469.1"/>
    </source>
</evidence>
<protein>
    <submittedName>
        <fullName evidence="1">Uncharacterized protein</fullName>
    </submittedName>
</protein>
<name>A0A1Z5JZY0_FISSO</name>
<organism evidence="1 2">
    <name type="scientific">Fistulifera solaris</name>
    <name type="common">Oleaginous diatom</name>
    <dbReference type="NCBI Taxonomy" id="1519565"/>
    <lineage>
        <taxon>Eukaryota</taxon>
        <taxon>Sar</taxon>
        <taxon>Stramenopiles</taxon>
        <taxon>Ochrophyta</taxon>
        <taxon>Bacillariophyta</taxon>
        <taxon>Bacillariophyceae</taxon>
        <taxon>Bacillariophycidae</taxon>
        <taxon>Naviculales</taxon>
        <taxon>Naviculaceae</taxon>
        <taxon>Fistulifera</taxon>
    </lineage>
</organism>
<dbReference type="InParanoid" id="A0A1Z5JZY0"/>
<dbReference type="AlphaFoldDB" id="A0A1Z5JZY0"/>
<dbReference type="Proteomes" id="UP000198406">
    <property type="component" value="Unassembled WGS sequence"/>
</dbReference>
<accession>A0A1Z5JZY0</accession>
<dbReference type="EMBL" id="BDSP01000137">
    <property type="protein sequence ID" value="GAX19469.1"/>
    <property type="molecule type" value="Genomic_DNA"/>
</dbReference>
<sequence>MDERTSRRHRIAVVAKYGQHFGEYGYRLTSTVGYSPVDETGGARQEPLRSDCDLATVRCSVDSIHCPLG</sequence>
<keyword evidence="2" id="KW-1185">Reference proteome</keyword>
<reference evidence="1 2" key="1">
    <citation type="journal article" date="2015" name="Plant Cell">
        <title>Oil accumulation by the oleaginous diatom Fistulifera solaris as revealed by the genome and transcriptome.</title>
        <authorList>
            <person name="Tanaka T."/>
            <person name="Maeda Y."/>
            <person name="Veluchamy A."/>
            <person name="Tanaka M."/>
            <person name="Abida H."/>
            <person name="Marechal E."/>
            <person name="Bowler C."/>
            <person name="Muto M."/>
            <person name="Sunaga Y."/>
            <person name="Tanaka M."/>
            <person name="Yoshino T."/>
            <person name="Taniguchi T."/>
            <person name="Fukuda Y."/>
            <person name="Nemoto M."/>
            <person name="Matsumoto M."/>
            <person name="Wong P.S."/>
            <person name="Aburatani S."/>
            <person name="Fujibuchi W."/>
        </authorList>
    </citation>
    <scope>NUCLEOTIDE SEQUENCE [LARGE SCALE GENOMIC DNA]</scope>
    <source>
        <strain evidence="1 2">JPCC DA0580</strain>
    </source>
</reference>
<evidence type="ECO:0000313" key="2">
    <source>
        <dbReference type="Proteomes" id="UP000198406"/>
    </source>
</evidence>
<comment type="caution">
    <text evidence="1">The sequence shown here is derived from an EMBL/GenBank/DDBJ whole genome shotgun (WGS) entry which is preliminary data.</text>
</comment>
<gene>
    <name evidence="1" type="ORF">FisN_19Hu043</name>
</gene>
<proteinExistence type="predicted"/>